<feature type="region of interest" description="Disordered" evidence="1">
    <location>
        <begin position="584"/>
        <end position="614"/>
    </location>
</feature>
<evidence type="ECO:0000313" key="2">
    <source>
        <dbReference type="EMBL" id="KAF5692039.1"/>
    </source>
</evidence>
<protein>
    <submittedName>
        <fullName evidence="2">Uncharacterized protein</fullName>
    </submittedName>
</protein>
<name>A0A8H6CU11_FUSCI</name>
<keyword evidence="3" id="KW-1185">Reference proteome</keyword>
<reference evidence="2 3" key="2">
    <citation type="submission" date="2020-05" db="EMBL/GenBank/DDBJ databases">
        <title>Identification and distribution of gene clusters putatively required for synthesis of sphingolipid metabolism inhibitors in phylogenetically diverse species of the filamentous fungus Fusarium.</title>
        <authorList>
            <person name="Kim H.-S."/>
            <person name="Busman M."/>
            <person name="Brown D.W."/>
            <person name="Divon H."/>
            <person name="Uhlig S."/>
            <person name="Proctor R.H."/>
        </authorList>
    </citation>
    <scope>NUCLEOTIDE SEQUENCE [LARGE SCALE GENOMIC DNA]</scope>
    <source>
        <strain evidence="2 3">NRRL 25331</strain>
    </source>
</reference>
<dbReference type="AlphaFoldDB" id="A0A8H6CU11"/>
<reference evidence="3" key="1">
    <citation type="journal article" date="2020" name="BMC Genomics">
        <title>Correction to: Identification and distribution of gene clusters required for synthesis of sphingolipid metabolism inhibitors in diverse species of the filamentous fungus Fusarium.</title>
        <authorList>
            <person name="Kim H.S."/>
            <person name="Lohmar J.M."/>
            <person name="Busman M."/>
            <person name="Brown D.W."/>
            <person name="Naumann T.A."/>
            <person name="Divon H.H."/>
            <person name="Lysoe E."/>
            <person name="Uhlig S."/>
            <person name="Proctor R.H."/>
        </authorList>
    </citation>
    <scope>NUCLEOTIDE SEQUENCE [LARGE SCALE GENOMIC DNA]</scope>
    <source>
        <strain evidence="3">NRRL 25331</strain>
    </source>
</reference>
<organism evidence="2 3">
    <name type="scientific">Fusarium circinatum</name>
    <name type="common">Pitch canker fungus</name>
    <name type="synonym">Gibberella circinata</name>
    <dbReference type="NCBI Taxonomy" id="48490"/>
    <lineage>
        <taxon>Eukaryota</taxon>
        <taxon>Fungi</taxon>
        <taxon>Dikarya</taxon>
        <taxon>Ascomycota</taxon>
        <taxon>Pezizomycotina</taxon>
        <taxon>Sordariomycetes</taxon>
        <taxon>Hypocreomycetidae</taxon>
        <taxon>Hypocreales</taxon>
        <taxon>Nectriaceae</taxon>
        <taxon>Fusarium</taxon>
        <taxon>Fusarium fujikuroi species complex</taxon>
    </lineage>
</organism>
<dbReference type="EMBL" id="JAAQPE010000010">
    <property type="protein sequence ID" value="KAF5692039.1"/>
    <property type="molecule type" value="Genomic_DNA"/>
</dbReference>
<dbReference type="Proteomes" id="UP000572754">
    <property type="component" value="Unassembled WGS sequence"/>
</dbReference>
<proteinExistence type="predicted"/>
<feature type="compositionally biased region" description="Basic and acidic residues" evidence="1">
    <location>
        <begin position="599"/>
        <end position="614"/>
    </location>
</feature>
<comment type="caution">
    <text evidence="2">The sequence shown here is derived from an EMBL/GenBank/DDBJ whole genome shotgun (WGS) entry which is preliminary data.</text>
</comment>
<accession>A0A8H6CU11</accession>
<evidence type="ECO:0000256" key="1">
    <source>
        <dbReference type="SAM" id="MobiDB-lite"/>
    </source>
</evidence>
<gene>
    <name evidence="2" type="ORF">FCIRC_225</name>
</gene>
<evidence type="ECO:0000313" key="3">
    <source>
        <dbReference type="Proteomes" id="UP000572754"/>
    </source>
</evidence>
<sequence length="614" mass="70468">MSADDDDWEEKYGNTAWQKKYNARNLNNRKLNREQKFFGEPVAQVGAEDRAPNGCYKLDNTPIGAQVSAYNGPSHGSDEILRYDCFMPTGEIYEFLPCAPYRGAQNDILGFKEVRGIDTIMDRYGNYNGEDTKSGDTLVGDCFIRLEEVHNRMRGDLQPYIDDCKTALKCAGHEDKVQNSKGAQKAKALRDYSKYRRELGGVLRFRCWAVEGVASLPHEKNLCIKLFFKVTGRDPKRDRIEEFRVWAEILRKSQGDKLASKDFFGRYWDAAIPLNQGAIFQDGFAIVIGEEYFQHRGLNHRDTGECHLAKTEVFNAAQRVIDAPRIKFRPPLSPRNVVLWDEAPTTWRVLEAHPAGLYSIRVDPLVENFLCHRDHPKPLWQTGYTAPGLIRSEMLQEDLDKCKKTSATTTQVQHDYVVGARKGKRKPTQDRVVAKDGFSANAALAKALPQYYPDAAKAKKGRVAEWLHRYEAFVKRLAFYSKNMKGQRCNTVVVKTRISYPVVTEPALQWMVGKKYTWLAPNLVYEYQNHKDSYPHVNMTRTLYPFNRESSMLFQSLLDKSLEEICWRWPCWNDAAAVEEALLESTGVDGNEEENNQEEIDKKLRKDLAERDNV</sequence>